<dbReference type="Gene3D" id="3.30.40.10">
    <property type="entry name" value="Zinc/RING finger domain, C3HC4 (zinc finger)"/>
    <property type="match status" value="2"/>
</dbReference>
<proteinExistence type="predicted"/>
<dbReference type="PANTHER" id="PTHR47149">
    <property type="entry name" value="F-BOX PROTEIN RMF"/>
    <property type="match status" value="1"/>
</dbReference>
<dbReference type="InterPro" id="IPR046341">
    <property type="entry name" value="SET_dom_sf"/>
</dbReference>
<dbReference type="PROSITE" id="PS50280">
    <property type="entry name" value="SET"/>
    <property type="match status" value="1"/>
</dbReference>
<keyword evidence="14" id="KW-1185">Reference proteome</keyword>
<dbReference type="GO" id="GO:0032259">
    <property type="term" value="P:methylation"/>
    <property type="evidence" value="ECO:0007669"/>
    <property type="project" value="UniProtKB-KW"/>
</dbReference>
<dbReference type="Pfam" id="PF00628">
    <property type="entry name" value="PHD"/>
    <property type="match status" value="1"/>
</dbReference>
<evidence type="ECO:0000259" key="10">
    <source>
        <dbReference type="PROSITE" id="PS50280"/>
    </source>
</evidence>
<comment type="caution">
    <text evidence="13">The sequence shown here is derived from an EMBL/GenBank/DDBJ whole genome shotgun (WGS) entry which is preliminary data.</text>
</comment>
<dbReference type="Gene3D" id="2.170.270.10">
    <property type="entry name" value="SET domain"/>
    <property type="match status" value="1"/>
</dbReference>
<evidence type="ECO:0000259" key="11">
    <source>
        <dbReference type="PROSITE" id="PS50812"/>
    </source>
</evidence>
<dbReference type="Pfam" id="PF00855">
    <property type="entry name" value="PWWP"/>
    <property type="match status" value="1"/>
</dbReference>
<dbReference type="InterPro" id="IPR036047">
    <property type="entry name" value="F-box-like_dom_sf"/>
</dbReference>
<sequence>MIIKQFTKGEMRRCNIGEGTLNELDEEENFEYEFIPKKRKLNGYNSNPMGIYSEFDDFSSGSGSFCSGGSYWASEVQSNSKKRLKKQILVSSRKPISRSSRGRVQILPSRFNDSVVDIWKNEECRIDDTDLEIGDDEFADSDDFYSEKYRYNSKNGFGSSHSYPFHGMKGNGQMGQLGFNSFHNRNGCNTKFLSSGNPLIEDGEFVPRYGYTGLDKLRRERAQKKKDVYRPEDFALGDIVWAKCGKRYPWWPAVVIDPILKAPDAVLSCCVPGALCVMFYGYSKNGTQRDYAWVKRGMIFPFAEFMDRFQVQTQMFRCKLSDFQAALEEAILAESAGMDSISTEIAYPEAYPTRLQEASCSSQDQDFYTQQQASFPFLLCLFFLILVDGFEGFILFRVHFIFYLAYADACYKDMRCCDGCNLILPCKTVNKRKRSTFQSEILCKHCSKLRKSKQYCGICKKTWHHSDGGNWVCCDGCNVWVHTECDKISSKLFKDLEDIDYYCPDCKVKFKFVQSDLERRKPPVKYAARFVFPKSIGNSGQTVPPDKVTVICNGMEGTYIPKLHLIECNCGSCGSRKQAPSEWEKHTGCRAKKWKHSVKIKDTMLPLAQWISEYNARVDPLKLDKLMLLALLEEKYEPIYAKWTSERCAVCRWIEDWDDNKIIICNRCQIAVHQECYGVRNVQDFASWVCRACESPEAEECCLCPFTIAQCCGFFLYLRPASVGGALKPSDIETMWVHVICAWFRPEVGFLNHEKMEPATGILRIPSMSFMKLNCTEKNGVQVTEKLIYCAVHRKPNPDYAVVMRTPSGVFSGRSLLQNQNGCLRGSRLVSSKRVELPEPSTTGSNEFEPHSAAKCHAFKRTNHKEIEDSTVFSSFKERLNHLQVIEYRGEKVRRSVADLREARYRLEGKDCYVYHKGNESQELLIWYLSLAEDATVFMCTAEHTIKGKNCIVGVSYGSTNYFLQLFKISEEVVIDATDKGNIARLINHSCMPNCYARIMSVGDVENRIVLIAKTNVSVGDELTYDYLFDPDEHDELKVPCLCKAPNCRKFVLCNDDLNSSCHPIESMGVTAAIREIAKFLDGKSLVKLAATCRWFHSVIMHDSVWKFVCLRDLQVPAPCQVAFRWIKLYGSLADGSHSYKIRNNEKHIDWMRIGAFFFDSPVAILSEKLSLPLTILNKDNVEKALESSGACVLSNIKKGIWIADLQLVRCPVCELDTCEGTMQTLEVRNIELFLCDEYQKGSWDYELIGSYTINKSVDAASGGIFDLKHIKDRAMAGFRFEHYQPQVSWFTKLELAGVFNLKSWAGKPSDMQPKAMITFHSVAIRTNLQENQGLITKYYAMRAGFEGEVVSIRISQQLA</sequence>
<keyword evidence="5 8" id="KW-0863">Zinc-finger</keyword>
<evidence type="ECO:0000313" key="13">
    <source>
        <dbReference type="EMBL" id="KAB5527201.1"/>
    </source>
</evidence>
<dbReference type="GO" id="GO:0061458">
    <property type="term" value="P:reproductive system development"/>
    <property type="evidence" value="ECO:0007669"/>
    <property type="project" value="TreeGrafter"/>
</dbReference>
<dbReference type="Pfam" id="PF12937">
    <property type="entry name" value="F-box-like"/>
    <property type="match status" value="1"/>
</dbReference>
<accession>A0A5N5K6U3</accession>
<dbReference type="InterPro" id="IPR001810">
    <property type="entry name" value="F-box_dom"/>
</dbReference>
<feature type="domain" description="Post-SET" evidence="12">
    <location>
        <begin position="1037"/>
        <end position="1053"/>
    </location>
</feature>
<dbReference type="GO" id="GO:0008168">
    <property type="term" value="F:methyltransferase activity"/>
    <property type="evidence" value="ECO:0007669"/>
    <property type="project" value="UniProtKB-KW"/>
</dbReference>
<dbReference type="InterPro" id="IPR000313">
    <property type="entry name" value="PWWP_dom"/>
</dbReference>
<dbReference type="Gene3D" id="3.10.390.10">
    <property type="entry name" value="SAND domain-like"/>
    <property type="match status" value="1"/>
</dbReference>
<dbReference type="InterPro" id="IPR003616">
    <property type="entry name" value="Post-SET_dom"/>
</dbReference>
<dbReference type="Gene3D" id="2.30.30.140">
    <property type="match status" value="1"/>
</dbReference>
<dbReference type="InterPro" id="IPR019787">
    <property type="entry name" value="Znf_PHD-finger"/>
</dbReference>
<evidence type="ECO:0000256" key="7">
    <source>
        <dbReference type="ARBA" id="ARBA00022853"/>
    </source>
</evidence>
<dbReference type="SUPFAM" id="SSF81383">
    <property type="entry name" value="F-box domain"/>
    <property type="match status" value="1"/>
</dbReference>
<keyword evidence="3" id="KW-0949">S-adenosyl-L-methionine</keyword>
<gene>
    <name evidence="13" type="ORF">DKX38_021048</name>
</gene>
<keyword evidence="7" id="KW-0156">Chromatin regulator</keyword>
<evidence type="ECO:0000313" key="14">
    <source>
        <dbReference type="Proteomes" id="UP000326939"/>
    </source>
</evidence>
<dbReference type="SMART" id="SM00249">
    <property type="entry name" value="PHD"/>
    <property type="match status" value="2"/>
</dbReference>
<dbReference type="CDD" id="cd20143">
    <property type="entry name" value="PWWP_AtATX3-like"/>
    <property type="match status" value="1"/>
</dbReference>
<dbReference type="InterPro" id="IPR025780">
    <property type="entry name" value="Hist-Lys_N-MeTrfase_ATX"/>
</dbReference>
<feature type="domain" description="PWWP" evidence="11">
    <location>
        <begin position="236"/>
        <end position="305"/>
    </location>
</feature>
<feature type="domain" description="PHD-type" evidence="9">
    <location>
        <begin position="453"/>
        <end position="509"/>
    </location>
</feature>
<evidence type="ECO:0008006" key="15">
    <source>
        <dbReference type="Google" id="ProtNLM"/>
    </source>
</evidence>
<feature type="domain" description="SET" evidence="10">
    <location>
        <begin position="637"/>
        <end position="1028"/>
    </location>
</feature>
<dbReference type="InterPro" id="IPR010919">
    <property type="entry name" value="SAND-like_dom_sf"/>
</dbReference>
<dbReference type="PANTHER" id="PTHR47149:SF1">
    <property type="entry name" value="F-BOX PROTEIN RMF"/>
    <property type="match status" value="1"/>
</dbReference>
<dbReference type="GO" id="GO:0006325">
    <property type="term" value="P:chromatin organization"/>
    <property type="evidence" value="ECO:0007669"/>
    <property type="project" value="UniProtKB-KW"/>
</dbReference>
<dbReference type="CDD" id="cd15495">
    <property type="entry name" value="PHD_ATX3_4_5_like"/>
    <property type="match status" value="1"/>
</dbReference>
<dbReference type="SUPFAM" id="SSF82199">
    <property type="entry name" value="SET domain"/>
    <property type="match status" value="1"/>
</dbReference>
<evidence type="ECO:0000256" key="3">
    <source>
        <dbReference type="ARBA" id="ARBA00022691"/>
    </source>
</evidence>
<feature type="domain" description="PHD-type" evidence="9">
    <location>
        <begin position="645"/>
        <end position="696"/>
    </location>
</feature>
<dbReference type="PROSITE" id="PS50868">
    <property type="entry name" value="POST_SET"/>
    <property type="match status" value="1"/>
</dbReference>
<dbReference type="Pfam" id="PF13832">
    <property type="entry name" value="zf-HC5HC2H_2"/>
    <property type="match status" value="1"/>
</dbReference>
<evidence type="ECO:0000259" key="9">
    <source>
        <dbReference type="PROSITE" id="PS50016"/>
    </source>
</evidence>
<dbReference type="GO" id="GO:0048188">
    <property type="term" value="C:Set1C/COMPASS complex"/>
    <property type="evidence" value="ECO:0007669"/>
    <property type="project" value="UniProtKB-ARBA"/>
</dbReference>
<evidence type="ECO:0000256" key="8">
    <source>
        <dbReference type="PROSITE-ProRule" id="PRU00146"/>
    </source>
</evidence>
<keyword evidence="4" id="KW-0479">Metal-binding</keyword>
<name>A0A5N5K6U3_9ROSI</name>
<dbReference type="InterPro" id="IPR042011">
    <property type="entry name" value="ATX3/4/5_PHD"/>
</dbReference>
<dbReference type="InterPro" id="IPR019786">
    <property type="entry name" value="Zinc_finger_PHD-type_CS"/>
</dbReference>
<dbReference type="Pfam" id="PF00856">
    <property type="entry name" value="SET"/>
    <property type="match status" value="1"/>
</dbReference>
<dbReference type="EMBL" id="VDCV01000014">
    <property type="protein sequence ID" value="KAB5527201.1"/>
    <property type="molecule type" value="Genomic_DNA"/>
</dbReference>
<dbReference type="InterPro" id="IPR001214">
    <property type="entry name" value="SET_dom"/>
</dbReference>
<reference evidence="14" key="1">
    <citation type="journal article" date="2019" name="Gigascience">
        <title>De novo genome assembly of the endangered Acer yangbiense, a plant species with extremely small populations endemic to Yunnan Province, China.</title>
        <authorList>
            <person name="Yang J."/>
            <person name="Wariss H.M."/>
            <person name="Tao L."/>
            <person name="Zhang R."/>
            <person name="Yun Q."/>
            <person name="Hollingsworth P."/>
            <person name="Dao Z."/>
            <person name="Luo G."/>
            <person name="Guo H."/>
            <person name="Ma Y."/>
            <person name="Sun W."/>
        </authorList>
    </citation>
    <scope>NUCLEOTIDE SEQUENCE [LARGE SCALE GENOMIC DNA]</scope>
    <source>
        <strain evidence="14">cv. br00</strain>
    </source>
</reference>
<organism evidence="13 14">
    <name type="scientific">Salix brachista</name>
    <dbReference type="NCBI Taxonomy" id="2182728"/>
    <lineage>
        <taxon>Eukaryota</taxon>
        <taxon>Viridiplantae</taxon>
        <taxon>Streptophyta</taxon>
        <taxon>Embryophyta</taxon>
        <taxon>Tracheophyta</taxon>
        <taxon>Spermatophyta</taxon>
        <taxon>Magnoliopsida</taxon>
        <taxon>eudicotyledons</taxon>
        <taxon>Gunneridae</taxon>
        <taxon>Pentapetalae</taxon>
        <taxon>rosids</taxon>
        <taxon>fabids</taxon>
        <taxon>Malpighiales</taxon>
        <taxon>Salicaceae</taxon>
        <taxon>Saliceae</taxon>
        <taxon>Salix</taxon>
    </lineage>
</organism>
<dbReference type="SMART" id="SM00508">
    <property type="entry name" value="PostSET"/>
    <property type="match status" value="1"/>
</dbReference>
<dbReference type="InterPro" id="IPR011011">
    <property type="entry name" value="Znf_FYVE_PHD"/>
</dbReference>
<dbReference type="SMART" id="SM00317">
    <property type="entry name" value="SET"/>
    <property type="match status" value="1"/>
</dbReference>
<dbReference type="Pfam" id="PF13831">
    <property type="entry name" value="PHD_2"/>
    <property type="match status" value="1"/>
</dbReference>
<dbReference type="PROSITE" id="PS50812">
    <property type="entry name" value="PWWP"/>
    <property type="match status" value="1"/>
</dbReference>
<evidence type="ECO:0000256" key="2">
    <source>
        <dbReference type="ARBA" id="ARBA00022679"/>
    </source>
</evidence>
<keyword evidence="6" id="KW-0862">Zinc</keyword>
<evidence type="ECO:0000256" key="1">
    <source>
        <dbReference type="ARBA" id="ARBA00022603"/>
    </source>
</evidence>
<protein>
    <recommendedName>
        <fullName evidence="15">Histone-lysine N-methyltransferase</fullName>
    </recommendedName>
</protein>
<dbReference type="CDD" id="cd15517">
    <property type="entry name" value="PHD_TCF19_like"/>
    <property type="match status" value="1"/>
</dbReference>
<dbReference type="InterPro" id="IPR001965">
    <property type="entry name" value="Znf_PHD"/>
</dbReference>
<dbReference type="InterPro" id="IPR013083">
    <property type="entry name" value="Znf_RING/FYVE/PHD"/>
</dbReference>
<keyword evidence="2" id="KW-0808">Transferase</keyword>
<dbReference type="PROSITE" id="PS50016">
    <property type="entry name" value="ZF_PHD_2"/>
    <property type="match status" value="2"/>
</dbReference>
<dbReference type="Proteomes" id="UP000326939">
    <property type="component" value="Chromosome 14"/>
</dbReference>
<keyword evidence="1" id="KW-0489">Methyltransferase</keyword>
<dbReference type="SUPFAM" id="SSF57903">
    <property type="entry name" value="FYVE/PHD zinc finger"/>
    <property type="match status" value="2"/>
</dbReference>
<dbReference type="SMART" id="SM00293">
    <property type="entry name" value="PWWP"/>
    <property type="match status" value="1"/>
</dbReference>
<dbReference type="PROSITE" id="PS51566">
    <property type="entry name" value="SAM_MT43_TRX_MLL"/>
    <property type="match status" value="1"/>
</dbReference>
<dbReference type="GO" id="GO:0008270">
    <property type="term" value="F:zinc ion binding"/>
    <property type="evidence" value="ECO:0007669"/>
    <property type="project" value="UniProtKB-KW"/>
</dbReference>
<dbReference type="Gene3D" id="1.20.1280.50">
    <property type="match status" value="1"/>
</dbReference>
<dbReference type="PROSITE" id="PS01359">
    <property type="entry name" value="ZF_PHD_1"/>
    <property type="match status" value="1"/>
</dbReference>
<evidence type="ECO:0000256" key="4">
    <source>
        <dbReference type="ARBA" id="ARBA00022723"/>
    </source>
</evidence>
<evidence type="ECO:0000256" key="6">
    <source>
        <dbReference type="ARBA" id="ARBA00022833"/>
    </source>
</evidence>
<evidence type="ECO:0000256" key="5">
    <source>
        <dbReference type="ARBA" id="ARBA00022771"/>
    </source>
</evidence>
<dbReference type="SUPFAM" id="SSF63748">
    <property type="entry name" value="Tudor/PWWP/MBT"/>
    <property type="match status" value="1"/>
</dbReference>
<evidence type="ECO:0000259" key="12">
    <source>
        <dbReference type="PROSITE" id="PS50868"/>
    </source>
</evidence>